<keyword evidence="7" id="KW-1185">Reference proteome</keyword>
<dbReference type="RefSeq" id="WP_167703821.1">
    <property type="nucleotide sequence ID" value="NZ_CP118168.1"/>
</dbReference>
<dbReference type="AlphaFoldDB" id="A0A968GHV0"/>
<feature type="domain" description="Alpha-D-phosphohexomutase alpha/beta/alpha" evidence="5">
    <location>
        <begin position="324"/>
        <end position="415"/>
    </location>
</feature>
<reference evidence="6" key="1">
    <citation type="submission" date="2020-03" db="EMBL/GenBank/DDBJ databases">
        <title>Spirochaetal bacteria isolated from arthropods constitute a novel genus Entomospira genus novum within the order Spirochaetales.</title>
        <authorList>
            <person name="Grana-Miraglia L."/>
            <person name="Sikutova S."/>
            <person name="Fingerle V."/>
            <person name="Sing A."/>
            <person name="Castillo-Ramirez S."/>
            <person name="Margos G."/>
            <person name="Rudolf I."/>
        </authorList>
    </citation>
    <scope>NUCLEOTIDE SEQUENCE</scope>
    <source>
        <strain evidence="6">BR208</strain>
    </source>
</reference>
<dbReference type="Pfam" id="PF02880">
    <property type="entry name" value="PGM_PMM_III"/>
    <property type="match status" value="1"/>
</dbReference>
<dbReference type="InterPro" id="IPR005844">
    <property type="entry name" value="A-D-PHexomutase_a/b/a-I"/>
</dbReference>
<dbReference type="SUPFAM" id="SSF53738">
    <property type="entry name" value="Phosphoglucomutase, first 3 domains"/>
    <property type="match status" value="2"/>
</dbReference>
<dbReference type="EMBL" id="JAATLK010000001">
    <property type="protein sequence ID" value="NIZ47406.1"/>
    <property type="molecule type" value="Genomic_DNA"/>
</dbReference>
<evidence type="ECO:0000259" key="5">
    <source>
        <dbReference type="Pfam" id="PF02880"/>
    </source>
</evidence>
<name>A0A968GHV0_9SPIO</name>
<keyword evidence="3" id="KW-0597">Phosphoprotein</keyword>
<sequence>MMNKDIDRALSTMILSASGWRKVFAEDQNEESSIPSITPMDGWLTYVAGIAFMKYVESLALPNRRIVLGRDARPTGAILIAHLVLALEKKGFTYDYLGITTITEFLAYTRSREKEYDGFFYITASHNPVGYNGFKFGLSSGDVLGGTASACVIDIYKRLLSTTYSTPIELTPAIIKSNSSLKLQATQEYRQFLKKTMLSLHKNHIEQMASTIAARGGLGILIDFNGSARITSLDQSLLAELGVVTQVLGAQLGQFSHAIVPEGDSLCYCMQELEKLHASDSRYQLGIVVDCDGDRGNLIYIDKDKRAVALDAQTTFSLSVLSALIYEQMRGGSKLGVVVNDATSLRIEDITRALRADCYWAETGEANVLAKAKNLRHEGINIPIAGEGSNGGTIIYPSTVRDPLTTILAILNTLFLSHNMGSALTLLQQKLKVATSIWGVADLIHHLPRYTTTSVVASDSLVHIKCSPFILKQRYLDLLQKKWPQWQSEYTRTALDSFEVIHYEGTEQKRSLEEPALGGMRIHLFDQNKNIIAALWLRGSKTEPVFRLMVDCKAPYDQDITYWHSLHRGLILQADHLA</sequence>
<dbReference type="PANTHER" id="PTHR42946:SF1">
    <property type="entry name" value="PHOSPHOGLUCOMUTASE (ALPHA-D-GLUCOSE-1,6-BISPHOSPHATE-DEPENDENT)"/>
    <property type="match status" value="1"/>
</dbReference>
<dbReference type="InterPro" id="IPR016055">
    <property type="entry name" value="A-D-PHexomutase_a/b/a-I/II/III"/>
</dbReference>
<protein>
    <recommendedName>
        <fullName evidence="8">Phosphoglucomutase</fullName>
    </recommendedName>
</protein>
<dbReference type="Gene3D" id="3.40.120.10">
    <property type="entry name" value="Alpha-D-Glucose-1,6-Bisphosphate, subunit A, domain 3"/>
    <property type="match status" value="3"/>
</dbReference>
<dbReference type="InterPro" id="IPR050060">
    <property type="entry name" value="Phosphoglucosamine_mutase"/>
</dbReference>
<comment type="cofactor">
    <cofactor evidence="1">
        <name>Mg(2+)</name>
        <dbReference type="ChEBI" id="CHEBI:18420"/>
    </cofactor>
</comment>
<evidence type="ECO:0000313" key="6">
    <source>
        <dbReference type="EMBL" id="NIZ47406.1"/>
    </source>
</evidence>
<dbReference type="GO" id="GO:0004615">
    <property type="term" value="F:phosphomannomutase activity"/>
    <property type="evidence" value="ECO:0007669"/>
    <property type="project" value="TreeGrafter"/>
</dbReference>
<dbReference type="GO" id="GO:0005975">
    <property type="term" value="P:carbohydrate metabolic process"/>
    <property type="evidence" value="ECO:0007669"/>
    <property type="project" value="InterPro"/>
</dbReference>
<evidence type="ECO:0000256" key="2">
    <source>
        <dbReference type="ARBA" id="ARBA00010231"/>
    </source>
</evidence>
<dbReference type="PANTHER" id="PTHR42946">
    <property type="entry name" value="PHOSPHOHEXOSE MUTASE"/>
    <property type="match status" value="1"/>
</dbReference>
<dbReference type="Pfam" id="PF02878">
    <property type="entry name" value="PGM_PMM_I"/>
    <property type="match status" value="1"/>
</dbReference>
<accession>A0A968GHV0</accession>
<dbReference type="Proteomes" id="UP000752013">
    <property type="component" value="Unassembled WGS sequence"/>
</dbReference>
<gene>
    <name evidence="6" type="ORF">HCT46_05715</name>
</gene>
<feature type="domain" description="Alpha-D-phosphohexomutase alpha/beta/alpha" evidence="4">
    <location>
        <begin position="40"/>
        <end position="156"/>
    </location>
</feature>
<evidence type="ECO:0000313" key="7">
    <source>
        <dbReference type="Proteomes" id="UP000752013"/>
    </source>
</evidence>
<evidence type="ECO:0000259" key="4">
    <source>
        <dbReference type="Pfam" id="PF02878"/>
    </source>
</evidence>
<proteinExistence type="inferred from homology"/>
<comment type="caution">
    <text evidence="6">The sequence shown here is derived from an EMBL/GenBank/DDBJ whole genome shotgun (WGS) entry which is preliminary data.</text>
</comment>
<comment type="similarity">
    <text evidence="2">Belongs to the phosphohexose mutase family.</text>
</comment>
<evidence type="ECO:0000256" key="1">
    <source>
        <dbReference type="ARBA" id="ARBA00001946"/>
    </source>
</evidence>
<evidence type="ECO:0008006" key="8">
    <source>
        <dbReference type="Google" id="ProtNLM"/>
    </source>
</evidence>
<evidence type="ECO:0000256" key="3">
    <source>
        <dbReference type="ARBA" id="ARBA00022553"/>
    </source>
</evidence>
<organism evidence="6 7">
    <name type="scientific">Entomospira nematocerorum</name>
    <dbReference type="NCBI Taxonomy" id="2719987"/>
    <lineage>
        <taxon>Bacteria</taxon>
        <taxon>Pseudomonadati</taxon>
        <taxon>Spirochaetota</taxon>
        <taxon>Spirochaetia</taxon>
        <taxon>Spirochaetales</taxon>
        <taxon>Spirochaetaceae</taxon>
        <taxon>Entomospira</taxon>
    </lineage>
</organism>
<dbReference type="InterPro" id="IPR005846">
    <property type="entry name" value="A-D-PHexomutase_a/b/a-III"/>
</dbReference>